<dbReference type="Proteomes" id="UP001367508">
    <property type="component" value="Unassembled WGS sequence"/>
</dbReference>
<proteinExistence type="predicted"/>
<name>A0AAN9QW52_CANGL</name>
<protein>
    <submittedName>
        <fullName evidence="2">Uncharacterized protein</fullName>
    </submittedName>
</protein>
<gene>
    <name evidence="2" type="ORF">VNO77_07395</name>
</gene>
<evidence type="ECO:0000313" key="3">
    <source>
        <dbReference type="Proteomes" id="UP001367508"/>
    </source>
</evidence>
<accession>A0AAN9QW52</accession>
<dbReference type="AlphaFoldDB" id="A0AAN9QW52"/>
<reference evidence="2 3" key="1">
    <citation type="submission" date="2024-01" db="EMBL/GenBank/DDBJ databases">
        <title>The genomes of 5 underutilized Papilionoideae crops provide insights into root nodulation and disease resistanc.</title>
        <authorList>
            <person name="Jiang F."/>
        </authorList>
    </citation>
    <scope>NUCLEOTIDE SEQUENCE [LARGE SCALE GENOMIC DNA]</scope>
    <source>
        <strain evidence="2">LVBAO_FW01</strain>
        <tissue evidence="2">Leaves</tissue>
    </source>
</reference>
<organism evidence="2 3">
    <name type="scientific">Canavalia gladiata</name>
    <name type="common">Sword bean</name>
    <name type="synonym">Dolichos gladiatus</name>
    <dbReference type="NCBI Taxonomy" id="3824"/>
    <lineage>
        <taxon>Eukaryota</taxon>
        <taxon>Viridiplantae</taxon>
        <taxon>Streptophyta</taxon>
        <taxon>Embryophyta</taxon>
        <taxon>Tracheophyta</taxon>
        <taxon>Spermatophyta</taxon>
        <taxon>Magnoliopsida</taxon>
        <taxon>eudicotyledons</taxon>
        <taxon>Gunneridae</taxon>
        <taxon>Pentapetalae</taxon>
        <taxon>rosids</taxon>
        <taxon>fabids</taxon>
        <taxon>Fabales</taxon>
        <taxon>Fabaceae</taxon>
        <taxon>Papilionoideae</taxon>
        <taxon>50 kb inversion clade</taxon>
        <taxon>NPAAA clade</taxon>
        <taxon>indigoferoid/millettioid clade</taxon>
        <taxon>Phaseoleae</taxon>
        <taxon>Canavalia</taxon>
    </lineage>
</organism>
<sequence>MVRVTCLSMDTISTKNFCTRAVPNARHTLVGACNRLDALVPVKPSQKARACIVVVCVLQKTNRGRLAEKLSMSEVMLPFLKDLVHVHTHHVEATQWASQGHKRRPCDNHDRITQKNEIHR</sequence>
<keyword evidence="3" id="KW-1185">Reference proteome</keyword>
<evidence type="ECO:0000256" key="1">
    <source>
        <dbReference type="SAM" id="MobiDB-lite"/>
    </source>
</evidence>
<dbReference type="EMBL" id="JAYMYQ010000002">
    <property type="protein sequence ID" value="KAK7349759.1"/>
    <property type="molecule type" value="Genomic_DNA"/>
</dbReference>
<feature type="compositionally biased region" description="Basic and acidic residues" evidence="1">
    <location>
        <begin position="105"/>
        <end position="120"/>
    </location>
</feature>
<comment type="caution">
    <text evidence="2">The sequence shown here is derived from an EMBL/GenBank/DDBJ whole genome shotgun (WGS) entry which is preliminary data.</text>
</comment>
<feature type="region of interest" description="Disordered" evidence="1">
    <location>
        <begin position="95"/>
        <end position="120"/>
    </location>
</feature>
<evidence type="ECO:0000313" key="2">
    <source>
        <dbReference type="EMBL" id="KAK7349759.1"/>
    </source>
</evidence>